<dbReference type="SUPFAM" id="SSF47473">
    <property type="entry name" value="EF-hand"/>
    <property type="match status" value="1"/>
</dbReference>
<accession>A0A922SM66</accession>
<dbReference type="Pfam" id="PF25325">
    <property type="entry name" value="EF-hand_EFHB_C"/>
    <property type="match status" value="1"/>
</dbReference>
<dbReference type="AlphaFoldDB" id="A0A922SM66"/>
<dbReference type="InterPro" id="IPR057428">
    <property type="entry name" value="EFHB_EF-hand_C"/>
</dbReference>
<evidence type="ECO:0000259" key="1">
    <source>
        <dbReference type="Pfam" id="PF25325"/>
    </source>
</evidence>
<protein>
    <recommendedName>
        <fullName evidence="1">EFHB C-terminal EF-hand domain-containing protein</fullName>
    </recommendedName>
</protein>
<organism evidence="2 3">
    <name type="scientific">Spodoptera exigua</name>
    <name type="common">Beet armyworm</name>
    <name type="synonym">Noctua fulgens</name>
    <dbReference type="NCBI Taxonomy" id="7107"/>
    <lineage>
        <taxon>Eukaryota</taxon>
        <taxon>Metazoa</taxon>
        <taxon>Ecdysozoa</taxon>
        <taxon>Arthropoda</taxon>
        <taxon>Hexapoda</taxon>
        <taxon>Insecta</taxon>
        <taxon>Pterygota</taxon>
        <taxon>Neoptera</taxon>
        <taxon>Endopterygota</taxon>
        <taxon>Lepidoptera</taxon>
        <taxon>Glossata</taxon>
        <taxon>Ditrysia</taxon>
        <taxon>Noctuoidea</taxon>
        <taxon>Noctuidae</taxon>
        <taxon>Amphipyrinae</taxon>
        <taxon>Spodoptera</taxon>
    </lineage>
</organism>
<proteinExistence type="predicted"/>
<name>A0A922SM66_SPOEX</name>
<dbReference type="InterPro" id="IPR011992">
    <property type="entry name" value="EF-hand-dom_pair"/>
</dbReference>
<gene>
    <name evidence="2" type="ORF">HF086_008951</name>
</gene>
<evidence type="ECO:0000313" key="2">
    <source>
        <dbReference type="EMBL" id="KAH9642541.1"/>
    </source>
</evidence>
<evidence type="ECO:0000313" key="3">
    <source>
        <dbReference type="Proteomes" id="UP000814243"/>
    </source>
</evidence>
<dbReference type="Proteomes" id="UP000814243">
    <property type="component" value="Unassembled WGS sequence"/>
</dbReference>
<comment type="caution">
    <text evidence="2">The sequence shown here is derived from an EMBL/GenBank/DDBJ whole genome shotgun (WGS) entry which is preliminary data.</text>
</comment>
<dbReference type="EMBL" id="JACEFF010000188">
    <property type="protein sequence ID" value="KAH9642541.1"/>
    <property type="molecule type" value="Genomic_DNA"/>
</dbReference>
<sequence length="523" mass="59619">MSKECHKAATTGGKGNRGMFIERDPKVFAAGIPTAQANETVKDALEHYLLKDEVDALISDAIVPAPKPRPLPPLRHPIPLDKRHGGLCGQVNYLVNPPTKTKFQSLADDFKETSYTSYWNKAVGKVKDPVPMFPAGFDIQGTTYGKKLNTNERLYDFLFPIEPIPDKTPHSKEAGVQKDHKYCAPPFDKDLTYGHRTGVDKRGTYARCCLTDDAIMNGTAHRFIINSIETNYLDTHNSRMGQVLAPNKNITAVPKDYAFGKLSRPDNLPQCLTFCEINQGLQFFRTCFKHLNTVRKGLSTRLLPNFYRKFYLELKYFDEEKLGWLSKETVYRLCGTHLIRFDPNLIEPLLSTWGAFDGSKIKYSTFVHVFNYREPLPDVPKIADVSDDCLDFRTTYSEMVKPGQPPNTSPMAGLPSGRYFDLNYPITPERMCKADISCLPQESDAKSCLSPSVLSQFFVSHRDMFQKREPDVVRRVFEAAGEKFTDESFNRIWEEAKKHHSEGWVCFETFRQAMRNDSEKEIK</sequence>
<feature type="domain" description="EFHB C-terminal EF-hand" evidence="1">
    <location>
        <begin position="446"/>
        <end position="516"/>
    </location>
</feature>
<reference evidence="2" key="1">
    <citation type="journal article" date="2021" name="G3 (Bethesda)">
        <title>Genome and transcriptome analysis of the beet armyworm Spodoptera exigua reveals targets for pest control. .</title>
        <authorList>
            <person name="Simon S."/>
            <person name="Breeschoten T."/>
            <person name="Jansen H.J."/>
            <person name="Dirks R.P."/>
            <person name="Schranz M.E."/>
            <person name="Ros V.I.D."/>
        </authorList>
    </citation>
    <scope>NUCLEOTIDE SEQUENCE</scope>
    <source>
        <strain evidence="2">TB_SE_WUR_2020</strain>
    </source>
</reference>